<dbReference type="AlphaFoldDB" id="A0A2G5KB52"/>
<dbReference type="EMBL" id="MDGM01000007">
    <property type="protein sequence ID" value="PIB26110.1"/>
    <property type="molecule type" value="Genomic_DNA"/>
</dbReference>
<dbReference type="Pfam" id="PF00881">
    <property type="entry name" value="Nitroreductase"/>
    <property type="match status" value="1"/>
</dbReference>
<sequence length="209" mass="23660">MREFSAAFQTELMELLKWRRDVRHFKTDPIPLDLLQKCLNAFQTSPSVGLSEPWRIVRITSPDCRAKALDNFTIANADALRGYSDERAQTYASLKLSGMRDAPEQLAIFCDESTLKGAGLGAQSMPEMRRYSVVAAIMNFWLVTRANGLGLGWVSILDPDQLRRDLDVSDDWALVAYLCIGWPEYETLTPELETVGWETRAPEITLIEK</sequence>
<dbReference type="InterPro" id="IPR012825">
    <property type="entry name" value="BluB"/>
</dbReference>
<evidence type="ECO:0000313" key="3">
    <source>
        <dbReference type="Proteomes" id="UP000231516"/>
    </source>
</evidence>
<dbReference type="Proteomes" id="UP000231516">
    <property type="component" value="Unassembled WGS sequence"/>
</dbReference>
<dbReference type="InterPro" id="IPR000415">
    <property type="entry name" value="Nitroreductase-like"/>
</dbReference>
<organism evidence="2 3">
    <name type="scientific">Paramylibacter kogurei</name>
    <dbReference type="NCBI Taxonomy" id="1889778"/>
    <lineage>
        <taxon>Bacteria</taxon>
        <taxon>Pseudomonadati</taxon>
        <taxon>Pseudomonadota</taxon>
        <taxon>Alphaproteobacteria</taxon>
        <taxon>Rhodobacterales</taxon>
        <taxon>Paracoccaceae</taxon>
        <taxon>Paramylibacter</taxon>
    </lineage>
</organism>
<dbReference type="OrthoDB" id="9773807at2"/>
<dbReference type="GO" id="GO:0016491">
    <property type="term" value="F:oxidoreductase activity"/>
    <property type="evidence" value="ECO:0007669"/>
    <property type="project" value="InterPro"/>
</dbReference>
<reference evidence="2 3" key="1">
    <citation type="submission" date="2016-08" db="EMBL/GenBank/DDBJ databases">
        <title>Draft genome of Amylibacter sp. strain 4G11.</title>
        <authorList>
            <person name="Wong S.-K."/>
            <person name="Hamasaki K."/>
            <person name="Yoshizawa S."/>
        </authorList>
    </citation>
    <scope>NUCLEOTIDE SEQUENCE [LARGE SCALE GENOMIC DNA]</scope>
    <source>
        <strain evidence="2 3">4G11</strain>
    </source>
</reference>
<name>A0A2G5KB52_9RHOB</name>
<feature type="domain" description="Nitroreductase" evidence="1">
    <location>
        <begin position="16"/>
        <end position="182"/>
    </location>
</feature>
<comment type="caution">
    <text evidence="2">The sequence shown here is derived from an EMBL/GenBank/DDBJ whole genome shotgun (WGS) entry which is preliminary data.</text>
</comment>
<accession>A0A2G5KB52</accession>
<gene>
    <name evidence="2" type="ORF">BFP76_14225</name>
</gene>
<evidence type="ECO:0000259" key="1">
    <source>
        <dbReference type="Pfam" id="PF00881"/>
    </source>
</evidence>
<dbReference type="SUPFAM" id="SSF55469">
    <property type="entry name" value="FMN-dependent nitroreductase-like"/>
    <property type="match status" value="1"/>
</dbReference>
<dbReference type="Gene3D" id="3.40.109.10">
    <property type="entry name" value="NADH Oxidase"/>
    <property type="match status" value="1"/>
</dbReference>
<dbReference type="PANTHER" id="PTHR23026:SF123">
    <property type="entry name" value="NAD(P)H NITROREDUCTASE RV3131-RELATED"/>
    <property type="match status" value="1"/>
</dbReference>
<dbReference type="InterPro" id="IPR029479">
    <property type="entry name" value="Nitroreductase"/>
</dbReference>
<dbReference type="RefSeq" id="WP_099591859.1">
    <property type="nucleotide sequence ID" value="NZ_MDGM01000007.1"/>
</dbReference>
<protein>
    <submittedName>
        <fullName evidence="2">5,6-dimethylbenzimidazole synthase</fullName>
    </submittedName>
</protein>
<dbReference type="NCBIfam" id="TIGR02476">
    <property type="entry name" value="BluB"/>
    <property type="match status" value="1"/>
</dbReference>
<dbReference type="PANTHER" id="PTHR23026">
    <property type="entry name" value="NADPH NITROREDUCTASE"/>
    <property type="match status" value="1"/>
</dbReference>
<dbReference type="CDD" id="cd02145">
    <property type="entry name" value="BluB"/>
    <property type="match status" value="1"/>
</dbReference>
<keyword evidence="3" id="KW-1185">Reference proteome</keyword>
<proteinExistence type="predicted"/>
<dbReference type="InterPro" id="IPR050627">
    <property type="entry name" value="Nitroreductase/BluB"/>
</dbReference>
<evidence type="ECO:0000313" key="2">
    <source>
        <dbReference type="EMBL" id="PIB26110.1"/>
    </source>
</evidence>